<dbReference type="Pfam" id="PF22782">
    <property type="entry name" value="SDE2"/>
    <property type="match status" value="1"/>
</dbReference>
<evidence type="ECO:0000256" key="2">
    <source>
        <dbReference type="ARBA" id="ARBA00004496"/>
    </source>
</evidence>
<evidence type="ECO:0000256" key="4">
    <source>
        <dbReference type="ARBA" id="ARBA00022490"/>
    </source>
</evidence>
<evidence type="ECO:0000259" key="10">
    <source>
        <dbReference type="Pfam" id="PF13019"/>
    </source>
</evidence>
<comment type="subcellular location">
    <subcellularLocation>
        <location evidence="2">Cytoplasm</location>
    </subcellularLocation>
    <subcellularLocation>
        <location evidence="1">Nucleus</location>
    </subcellularLocation>
</comment>
<dbReference type="InterPro" id="IPR053822">
    <property type="entry name" value="SDE2-like_dom"/>
</dbReference>
<dbReference type="AlphaFoldDB" id="A0A6A6Q1F3"/>
<keyword evidence="7" id="KW-0539">Nucleus</keyword>
<dbReference type="GO" id="GO:0005737">
    <property type="term" value="C:cytoplasm"/>
    <property type="evidence" value="ECO:0007669"/>
    <property type="project" value="UniProtKB-SubCell"/>
</dbReference>
<evidence type="ECO:0000313" key="12">
    <source>
        <dbReference type="EMBL" id="KAF2485851.1"/>
    </source>
</evidence>
<dbReference type="GO" id="GO:0008380">
    <property type="term" value="P:RNA splicing"/>
    <property type="evidence" value="ECO:0007669"/>
    <property type="project" value="UniProtKB-KW"/>
</dbReference>
<evidence type="ECO:0000313" key="13">
    <source>
        <dbReference type="Proteomes" id="UP000799767"/>
    </source>
</evidence>
<feature type="domain" description="Sde2 ubiquitin" evidence="10">
    <location>
        <begin position="7"/>
        <end position="89"/>
    </location>
</feature>
<dbReference type="EMBL" id="MU001633">
    <property type="protein sequence ID" value="KAF2485851.1"/>
    <property type="molecule type" value="Genomic_DNA"/>
</dbReference>
<feature type="region of interest" description="Disordered" evidence="9">
    <location>
        <begin position="174"/>
        <end position="250"/>
    </location>
</feature>
<dbReference type="GeneID" id="54476294"/>
<organism evidence="12 13">
    <name type="scientific">Neohortaea acidophila</name>
    <dbReference type="NCBI Taxonomy" id="245834"/>
    <lineage>
        <taxon>Eukaryota</taxon>
        <taxon>Fungi</taxon>
        <taxon>Dikarya</taxon>
        <taxon>Ascomycota</taxon>
        <taxon>Pezizomycotina</taxon>
        <taxon>Dothideomycetes</taxon>
        <taxon>Dothideomycetidae</taxon>
        <taxon>Mycosphaerellales</taxon>
        <taxon>Teratosphaeriaceae</taxon>
        <taxon>Neohortaea</taxon>
    </lineage>
</organism>
<dbReference type="GO" id="GO:0006397">
    <property type="term" value="P:mRNA processing"/>
    <property type="evidence" value="ECO:0007669"/>
    <property type="project" value="UniProtKB-KW"/>
</dbReference>
<feature type="region of interest" description="Disordered" evidence="9">
    <location>
        <begin position="95"/>
        <end position="130"/>
    </location>
</feature>
<keyword evidence="13" id="KW-1185">Reference proteome</keyword>
<evidence type="ECO:0000256" key="9">
    <source>
        <dbReference type="SAM" id="MobiDB-lite"/>
    </source>
</evidence>
<reference evidence="12" key="1">
    <citation type="journal article" date="2020" name="Stud. Mycol.">
        <title>101 Dothideomycetes genomes: a test case for predicting lifestyles and emergence of pathogens.</title>
        <authorList>
            <person name="Haridas S."/>
            <person name="Albert R."/>
            <person name="Binder M."/>
            <person name="Bloem J."/>
            <person name="Labutti K."/>
            <person name="Salamov A."/>
            <person name="Andreopoulos B."/>
            <person name="Baker S."/>
            <person name="Barry K."/>
            <person name="Bills G."/>
            <person name="Bluhm B."/>
            <person name="Cannon C."/>
            <person name="Castanera R."/>
            <person name="Culley D."/>
            <person name="Daum C."/>
            <person name="Ezra D."/>
            <person name="Gonzalez J."/>
            <person name="Henrissat B."/>
            <person name="Kuo A."/>
            <person name="Liang C."/>
            <person name="Lipzen A."/>
            <person name="Lutzoni F."/>
            <person name="Magnuson J."/>
            <person name="Mondo S."/>
            <person name="Nolan M."/>
            <person name="Ohm R."/>
            <person name="Pangilinan J."/>
            <person name="Park H.-J."/>
            <person name="Ramirez L."/>
            <person name="Alfaro M."/>
            <person name="Sun H."/>
            <person name="Tritt A."/>
            <person name="Yoshinaga Y."/>
            <person name="Zwiers L.-H."/>
            <person name="Turgeon B."/>
            <person name="Goodwin S."/>
            <person name="Spatafora J."/>
            <person name="Crous P."/>
            <person name="Grigoriev I."/>
        </authorList>
    </citation>
    <scope>NUCLEOTIDE SEQUENCE</scope>
    <source>
        <strain evidence="12">CBS 113389</strain>
    </source>
</reference>
<dbReference type="Proteomes" id="UP000799767">
    <property type="component" value="Unassembled WGS sequence"/>
</dbReference>
<evidence type="ECO:0000256" key="3">
    <source>
        <dbReference type="ARBA" id="ARBA00008726"/>
    </source>
</evidence>
<dbReference type="InterPro" id="IPR024974">
    <property type="entry name" value="Sde2_N"/>
</dbReference>
<feature type="compositionally biased region" description="Acidic residues" evidence="9">
    <location>
        <begin position="226"/>
        <end position="250"/>
    </location>
</feature>
<keyword evidence="6" id="KW-0508">mRNA splicing</keyword>
<evidence type="ECO:0000256" key="1">
    <source>
        <dbReference type="ARBA" id="ARBA00004123"/>
    </source>
</evidence>
<accession>A0A6A6Q1F3</accession>
<keyword evidence="8" id="KW-0131">Cell cycle</keyword>
<dbReference type="Pfam" id="PF13019">
    <property type="entry name" value="Sde2_N_Ubi_yeast"/>
    <property type="match status" value="1"/>
</dbReference>
<protein>
    <submittedName>
        <fullName evidence="12">Telomere stability and silencing-domain-containing protein</fullName>
    </submittedName>
</protein>
<evidence type="ECO:0000256" key="8">
    <source>
        <dbReference type="ARBA" id="ARBA00023306"/>
    </source>
</evidence>
<keyword evidence="4" id="KW-0963">Cytoplasm</keyword>
<evidence type="ECO:0000259" key="11">
    <source>
        <dbReference type="Pfam" id="PF22782"/>
    </source>
</evidence>
<feature type="compositionally biased region" description="Basic and acidic residues" evidence="9">
    <location>
        <begin position="188"/>
        <end position="212"/>
    </location>
</feature>
<dbReference type="PANTHER" id="PTHR12786">
    <property type="entry name" value="SPLICING FACTOR SF3A-RELATED"/>
    <property type="match status" value="1"/>
</dbReference>
<comment type="similarity">
    <text evidence="3">Belongs to the SDE2 family.</text>
</comment>
<dbReference type="RefSeq" id="XP_033592420.1">
    <property type="nucleotide sequence ID" value="XM_033735292.1"/>
</dbReference>
<keyword evidence="5" id="KW-0507">mRNA processing</keyword>
<dbReference type="PANTHER" id="PTHR12786:SF1">
    <property type="entry name" value="SPLICING REGULATOR SDE2"/>
    <property type="match status" value="1"/>
</dbReference>
<evidence type="ECO:0000256" key="6">
    <source>
        <dbReference type="ARBA" id="ARBA00023187"/>
    </source>
</evidence>
<gene>
    <name evidence="12" type="ORF">BDY17DRAFT_309142</name>
</gene>
<dbReference type="OrthoDB" id="547031at2759"/>
<feature type="domain" description="SDE2-like" evidence="11">
    <location>
        <begin position="90"/>
        <end position="208"/>
    </location>
</feature>
<proteinExistence type="inferred from homology"/>
<name>A0A6A6Q1F3_9PEZI</name>
<evidence type="ECO:0000256" key="7">
    <source>
        <dbReference type="ARBA" id="ARBA00023242"/>
    </source>
</evidence>
<evidence type="ECO:0000256" key="5">
    <source>
        <dbReference type="ARBA" id="ARBA00022664"/>
    </source>
</evidence>
<dbReference type="InterPro" id="IPR051421">
    <property type="entry name" value="RNA_Proc_DNA_Dmg_Regulator"/>
</dbReference>
<dbReference type="GO" id="GO:0005634">
    <property type="term" value="C:nucleus"/>
    <property type="evidence" value="ECO:0007669"/>
    <property type="project" value="UniProtKB-SubCell"/>
</dbReference>
<sequence length="250" mass="27688">MSDANLNVLITTFAGLGLPRTLSLPSHNTTRICDVVDTLYTRLPTLNHRLCLTTTTNRSLHADDNTPLSSLLSNDDDTLLSLRLSAPILGGKGGFGSQLRAAGGRMSSRKKRNQADERQNSSNRNLDGRRLRTIDAAKKLAEHLAKKPGMDAKEKEDRRKKWETVVEVANKREEEIKSGKLGAGGGRLDAEYVEGKEQAEDKTREAVMKAMREGMLQSERTGSESSVEDVEEESEGESSEDDDDDEDEWR</sequence>